<feature type="transmembrane region" description="Helical" evidence="9">
    <location>
        <begin position="557"/>
        <end position="581"/>
    </location>
</feature>
<proteinExistence type="inferred from homology"/>
<sequence length="645" mass="71520">MQKSGPPLAKEWQKIAEEPAEEPDTGRRGRTPGEEAGKSGEEPDTGRRSRRDPRSRKKAPEVGRRPPELSNNEAACAYVLLVTATYWISEAIPLGAAALVPAFLFPLFGIMKSSEVASEYFKDIHLLLFGVVCLASSIQKWNLHKRIALWMVLSVGSQPGWLLLGFMSCTSLLSMWLSNTSTAAMVMPIVDAVLYQLNSATPEERALTNTKPNPAPDTEDASSVKILTSECHFWFSFSNNILDNGTASTEENEEEPAFESRRYSKQSKSGRFYRTKRDHMMCKAFSLGIAYSSTIGGMATLTGTSTNLIFIEQFETRYPGCQFVNFGSWIAFSFPIAFIILIFTWMWITWLFLGFSLKEMQCCRKSKSPTEDDSRKILRQEYEKLGPLSYQEVVTLTIFLLMALSWFTRDPGFVPGWDSLFGLKGYKSDATSAILFGFLLFIIPGRKPSWLRCRSREKSKPSQSGEYTSMITWKEFEECIPWHIVILVGGGFALAKGCEVSGLSTWVGHKMEPLSSLPVWVIVLIVCLLVTSVTEVASNPATITIFQPILSSLAEGIGVNPLLVIIPATISASCAFLLPVANPPNAIVFSYGHLTVPDMMKAGLGTNLISMLTLCFGLYTWGIPMFDLDNFPDWASHNISTVASP</sequence>
<comment type="subcellular location">
    <subcellularLocation>
        <location evidence="1">Membrane</location>
        <topology evidence="1">Multi-pass membrane protein</topology>
    </subcellularLocation>
</comment>
<evidence type="ECO:0000256" key="5">
    <source>
        <dbReference type="ARBA" id="ARBA00022989"/>
    </source>
</evidence>
<dbReference type="Pfam" id="PF00939">
    <property type="entry name" value="Na_sulph_symp"/>
    <property type="match status" value="1"/>
</dbReference>
<dbReference type="PANTHER" id="PTHR10283:SF137">
    <property type="entry name" value="SLC13A4 PROTEIN"/>
    <property type="match status" value="1"/>
</dbReference>
<feature type="transmembrane region" description="Helical" evidence="9">
    <location>
        <begin position="123"/>
        <end position="141"/>
    </location>
</feature>
<evidence type="ECO:0000256" key="7">
    <source>
        <dbReference type="ARBA" id="ARBA00023201"/>
    </source>
</evidence>
<feature type="compositionally biased region" description="Basic residues" evidence="8">
    <location>
        <begin position="48"/>
        <end position="57"/>
    </location>
</feature>
<evidence type="ECO:0008006" key="12">
    <source>
        <dbReference type="Google" id="ProtNLM"/>
    </source>
</evidence>
<dbReference type="OrthoDB" id="6493944at2759"/>
<dbReference type="PROSITE" id="PS01271">
    <property type="entry name" value="NA_SULFATE"/>
    <property type="match status" value="1"/>
</dbReference>
<keyword evidence="5 9" id="KW-1133">Transmembrane helix</keyword>
<dbReference type="CDD" id="cd01115">
    <property type="entry name" value="SLC13_permease"/>
    <property type="match status" value="1"/>
</dbReference>
<dbReference type="GO" id="GO:0005886">
    <property type="term" value="C:plasma membrane"/>
    <property type="evidence" value="ECO:0007669"/>
    <property type="project" value="TreeGrafter"/>
</dbReference>
<keyword evidence="6 9" id="KW-0472">Membrane</keyword>
<gene>
    <name evidence="10" type="ORF">AB205_0065890</name>
</gene>
<dbReference type="EMBL" id="KV932604">
    <property type="protein sequence ID" value="PIO32120.1"/>
    <property type="molecule type" value="Genomic_DNA"/>
</dbReference>
<keyword evidence="7" id="KW-0406">Ion transport</keyword>
<evidence type="ECO:0000313" key="10">
    <source>
        <dbReference type="EMBL" id="PIO32120.1"/>
    </source>
</evidence>
<dbReference type="AlphaFoldDB" id="A0A2G9RW61"/>
<feature type="transmembrane region" description="Helical" evidence="9">
    <location>
        <begin position="602"/>
        <end position="622"/>
    </location>
</feature>
<feature type="compositionally biased region" description="Basic and acidic residues" evidence="8">
    <location>
        <begin position="58"/>
        <end position="67"/>
    </location>
</feature>
<evidence type="ECO:0000313" key="11">
    <source>
        <dbReference type="Proteomes" id="UP000228934"/>
    </source>
</evidence>
<evidence type="ECO:0000256" key="6">
    <source>
        <dbReference type="ARBA" id="ARBA00023136"/>
    </source>
</evidence>
<feature type="transmembrane region" description="Helical" evidence="9">
    <location>
        <begin position="91"/>
        <end position="111"/>
    </location>
</feature>
<keyword evidence="4 9" id="KW-0812">Transmembrane</keyword>
<dbReference type="PANTHER" id="PTHR10283">
    <property type="entry name" value="SOLUTE CARRIER FAMILY 13 MEMBER"/>
    <property type="match status" value="1"/>
</dbReference>
<feature type="transmembrane region" description="Helical" evidence="9">
    <location>
        <begin position="284"/>
        <end position="310"/>
    </location>
</feature>
<accession>A0A2G9RW61</accession>
<organism evidence="10 11">
    <name type="scientific">Aquarana catesbeiana</name>
    <name type="common">American bullfrog</name>
    <name type="synonym">Rana catesbeiana</name>
    <dbReference type="NCBI Taxonomy" id="8400"/>
    <lineage>
        <taxon>Eukaryota</taxon>
        <taxon>Metazoa</taxon>
        <taxon>Chordata</taxon>
        <taxon>Craniata</taxon>
        <taxon>Vertebrata</taxon>
        <taxon>Euteleostomi</taxon>
        <taxon>Amphibia</taxon>
        <taxon>Batrachia</taxon>
        <taxon>Anura</taxon>
        <taxon>Neobatrachia</taxon>
        <taxon>Ranoidea</taxon>
        <taxon>Ranidae</taxon>
        <taxon>Aquarana</taxon>
    </lineage>
</organism>
<keyword evidence="11" id="KW-1185">Reference proteome</keyword>
<feature type="transmembrane region" description="Helical" evidence="9">
    <location>
        <begin position="428"/>
        <end position="446"/>
    </location>
</feature>
<protein>
    <recommendedName>
        <fullName evidence="12">Solute carrier family 13 member 1</fullName>
    </recommendedName>
</protein>
<keyword evidence="3" id="KW-0813">Transport</keyword>
<evidence type="ECO:0000256" key="8">
    <source>
        <dbReference type="SAM" id="MobiDB-lite"/>
    </source>
</evidence>
<feature type="region of interest" description="Disordered" evidence="8">
    <location>
        <begin position="1"/>
        <end position="68"/>
    </location>
</feature>
<evidence type="ECO:0000256" key="3">
    <source>
        <dbReference type="ARBA" id="ARBA00022448"/>
    </source>
</evidence>
<dbReference type="InterPro" id="IPR031312">
    <property type="entry name" value="Na/sul_symport_CS"/>
</dbReference>
<comment type="similarity">
    <text evidence="2">Belongs to the SLC13A/DASS transporter (TC 2.A.47) family. NADC subfamily.</text>
</comment>
<dbReference type="InterPro" id="IPR001898">
    <property type="entry name" value="SLC13A/DASS"/>
</dbReference>
<name>A0A2G9RW61_AQUCT</name>
<evidence type="ECO:0000256" key="1">
    <source>
        <dbReference type="ARBA" id="ARBA00004141"/>
    </source>
</evidence>
<evidence type="ECO:0000256" key="9">
    <source>
        <dbReference type="SAM" id="Phobius"/>
    </source>
</evidence>
<feature type="compositionally biased region" description="Basic and acidic residues" evidence="8">
    <location>
        <begin position="24"/>
        <end position="47"/>
    </location>
</feature>
<evidence type="ECO:0000256" key="2">
    <source>
        <dbReference type="ARBA" id="ARBA00006772"/>
    </source>
</evidence>
<keyword evidence="7" id="KW-0739">Sodium transport</keyword>
<feature type="transmembrane region" description="Helical" evidence="9">
    <location>
        <begin position="388"/>
        <end position="408"/>
    </location>
</feature>
<dbReference type="GO" id="GO:0015382">
    <property type="term" value="F:sodium:sulfate symporter activity"/>
    <property type="evidence" value="ECO:0007669"/>
    <property type="project" value="TreeGrafter"/>
</dbReference>
<feature type="transmembrane region" description="Helical" evidence="9">
    <location>
        <begin position="517"/>
        <end position="537"/>
    </location>
</feature>
<evidence type="ECO:0000256" key="4">
    <source>
        <dbReference type="ARBA" id="ARBA00022692"/>
    </source>
</evidence>
<reference evidence="11" key="1">
    <citation type="journal article" date="2017" name="Nat. Commun.">
        <title>The North American bullfrog draft genome provides insight into hormonal regulation of long noncoding RNA.</title>
        <authorList>
            <person name="Hammond S.A."/>
            <person name="Warren R.L."/>
            <person name="Vandervalk B.P."/>
            <person name="Kucuk E."/>
            <person name="Khan H."/>
            <person name="Gibb E.A."/>
            <person name="Pandoh P."/>
            <person name="Kirk H."/>
            <person name="Zhao Y."/>
            <person name="Jones M."/>
            <person name="Mungall A.J."/>
            <person name="Coope R."/>
            <person name="Pleasance S."/>
            <person name="Moore R.A."/>
            <person name="Holt R.A."/>
            <person name="Round J.M."/>
            <person name="Ohora S."/>
            <person name="Walle B.V."/>
            <person name="Veldhoen N."/>
            <person name="Helbing C.C."/>
            <person name="Birol I."/>
        </authorList>
    </citation>
    <scope>NUCLEOTIDE SEQUENCE [LARGE SCALE GENOMIC DNA]</scope>
</reference>
<feature type="transmembrane region" description="Helical" evidence="9">
    <location>
        <begin position="330"/>
        <end position="357"/>
    </location>
</feature>
<keyword evidence="7" id="KW-0915">Sodium</keyword>
<dbReference type="Proteomes" id="UP000228934">
    <property type="component" value="Unassembled WGS sequence"/>
</dbReference>